<proteinExistence type="predicted"/>
<dbReference type="Proteomes" id="UP000095286">
    <property type="component" value="Unplaced"/>
</dbReference>
<evidence type="ECO:0000313" key="2">
    <source>
        <dbReference type="WBParaSite" id="RSKR_0000256800.1"/>
    </source>
</evidence>
<name>A0AC35TNI0_9BILA</name>
<dbReference type="WBParaSite" id="RSKR_0000256800.1">
    <property type="protein sequence ID" value="RSKR_0000256800.1"/>
    <property type="gene ID" value="RSKR_0000256800"/>
</dbReference>
<sequence length="314" mass="36400">MGFIYEEKDNLAEEMFQLKFKEGELKLKLADSERQLFRLNYEIEKKEKRFKSLHCQKKIDSSKGTILFVTPTYKRYTQKADLVRLSQTLSHISNLLWIVVEDDTITNYKVEEFLEGTKIPFVYLAAKTPEQFKLKNKDPNWKFPRGISQRNIALEWVRINYIKNNNAVLYFGDDDNTYDLALFREMRNISNIGLWPVGIVGGLLAEGPIVSGGKITGFNSIWKPERYVPMDFAGFALNVTTILNHPEVKFRYETAVGLQESSFIQDLEIDFESFEPKAQNCSKVYVWHTRTEKYLPSKQAINKINGDASDDAVF</sequence>
<evidence type="ECO:0000313" key="1">
    <source>
        <dbReference type="Proteomes" id="UP000095286"/>
    </source>
</evidence>
<organism evidence="1 2">
    <name type="scientific">Rhabditophanes sp. KR3021</name>
    <dbReference type="NCBI Taxonomy" id="114890"/>
    <lineage>
        <taxon>Eukaryota</taxon>
        <taxon>Metazoa</taxon>
        <taxon>Ecdysozoa</taxon>
        <taxon>Nematoda</taxon>
        <taxon>Chromadorea</taxon>
        <taxon>Rhabditida</taxon>
        <taxon>Tylenchina</taxon>
        <taxon>Panagrolaimomorpha</taxon>
        <taxon>Strongyloidoidea</taxon>
        <taxon>Alloionematidae</taxon>
        <taxon>Rhabditophanes</taxon>
    </lineage>
</organism>
<protein>
    <submittedName>
        <fullName evidence="2">Galactosylgalactosylxylosylprotein 3-beta-glucuronosyltransferase</fullName>
    </submittedName>
</protein>
<reference evidence="2" key="1">
    <citation type="submission" date="2016-11" db="UniProtKB">
        <authorList>
            <consortium name="WormBaseParasite"/>
        </authorList>
    </citation>
    <scope>IDENTIFICATION</scope>
    <source>
        <strain evidence="2">KR3021</strain>
    </source>
</reference>
<accession>A0AC35TNI0</accession>